<comment type="caution">
    <text evidence="1">The sequence shown here is derived from an EMBL/GenBank/DDBJ whole genome shotgun (WGS) entry which is preliminary data.</text>
</comment>
<reference evidence="1" key="1">
    <citation type="submission" date="2020-06" db="EMBL/GenBank/DDBJ databases">
        <authorList>
            <person name="Li T."/>
            <person name="Hu X."/>
            <person name="Zhang T."/>
            <person name="Song X."/>
            <person name="Zhang H."/>
            <person name="Dai N."/>
            <person name="Sheng W."/>
            <person name="Hou X."/>
            <person name="Wei L."/>
        </authorList>
    </citation>
    <scope>NUCLEOTIDE SEQUENCE</scope>
    <source>
        <strain evidence="1">G02</strain>
        <tissue evidence="1">Leaf</tissue>
    </source>
</reference>
<name>A0AAW2TXG4_SESRA</name>
<reference evidence="1" key="2">
    <citation type="journal article" date="2024" name="Plant">
        <title>Genomic evolution and insights into agronomic trait innovations of Sesamum species.</title>
        <authorList>
            <person name="Miao H."/>
            <person name="Wang L."/>
            <person name="Qu L."/>
            <person name="Liu H."/>
            <person name="Sun Y."/>
            <person name="Le M."/>
            <person name="Wang Q."/>
            <person name="Wei S."/>
            <person name="Zheng Y."/>
            <person name="Lin W."/>
            <person name="Duan Y."/>
            <person name="Cao H."/>
            <person name="Xiong S."/>
            <person name="Wang X."/>
            <person name="Wei L."/>
            <person name="Li C."/>
            <person name="Ma Q."/>
            <person name="Ju M."/>
            <person name="Zhao R."/>
            <person name="Li G."/>
            <person name="Mu C."/>
            <person name="Tian Q."/>
            <person name="Mei H."/>
            <person name="Zhang T."/>
            <person name="Gao T."/>
            <person name="Zhang H."/>
        </authorList>
    </citation>
    <scope>NUCLEOTIDE SEQUENCE</scope>
    <source>
        <strain evidence="1">G02</strain>
    </source>
</reference>
<gene>
    <name evidence="1" type="ORF">Sradi_1885700</name>
</gene>
<protein>
    <submittedName>
        <fullName evidence="1">Uncharacterized protein</fullName>
    </submittedName>
</protein>
<sequence length="102" mass="11996">MELRGDRSGSKLTHSWRFIWNSKAPPKGFLQCNSSRLEDWFKGVYDELDRADWDYFITICWALWWAHNQRMFEGKVVEAPEVIRLAVRFCGRHGGLVCVMGE</sequence>
<proteinExistence type="predicted"/>
<evidence type="ECO:0000313" key="1">
    <source>
        <dbReference type="EMBL" id="KAL0409513.1"/>
    </source>
</evidence>
<accession>A0AAW2TXG4</accession>
<dbReference type="AlphaFoldDB" id="A0AAW2TXG4"/>
<organism evidence="1">
    <name type="scientific">Sesamum radiatum</name>
    <name type="common">Black benniseed</name>
    <dbReference type="NCBI Taxonomy" id="300843"/>
    <lineage>
        <taxon>Eukaryota</taxon>
        <taxon>Viridiplantae</taxon>
        <taxon>Streptophyta</taxon>
        <taxon>Embryophyta</taxon>
        <taxon>Tracheophyta</taxon>
        <taxon>Spermatophyta</taxon>
        <taxon>Magnoliopsida</taxon>
        <taxon>eudicotyledons</taxon>
        <taxon>Gunneridae</taxon>
        <taxon>Pentapetalae</taxon>
        <taxon>asterids</taxon>
        <taxon>lamiids</taxon>
        <taxon>Lamiales</taxon>
        <taxon>Pedaliaceae</taxon>
        <taxon>Sesamum</taxon>
    </lineage>
</organism>
<dbReference type="EMBL" id="JACGWJ010000007">
    <property type="protein sequence ID" value="KAL0409513.1"/>
    <property type="molecule type" value="Genomic_DNA"/>
</dbReference>